<name>A0A1N6E2T9_9MICO</name>
<feature type="region of interest" description="Disordered" evidence="1">
    <location>
        <begin position="105"/>
        <end position="191"/>
    </location>
</feature>
<protein>
    <submittedName>
        <fullName evidence="2">Uncharacterized protein</fullName>
    </submittedName>
</protein>
<dbReference type="Proteomes" id="UP000184699">
    <property type="component" value="Unassembled WGS sequence"/>
</dbReference>
<feature type="compositionally biased region" description="Basic and acidic residues" evidence="1">
    <location>
        <begin position="129"/>
        <end position="140"/>
    </location>
</feature>
<feature type="compositionally biased region" description="Low complexity" evidence="1">
    <location>
        <begin position="105"/>
        <end position="121"/>
    </location>
</feature>
<evidence type="ECO:0000313" key="3">
    <source>
        <dbReference type="Proteomes" id="UP000184699"/>
    </source>
</evidence>
<accession>A0A1N6E2T9</accession>
<organism evidence="2 3">
    <name type="scientific">Agromyces cerinus subsp. cerinus</name>
    <dbReference type="NCBI Taxonomy" id="232089"/>
    <lineage>
        <taxon>Bacteria</taxon>
        <taxon>Bacillati</taxon>
        <taxon>Actinomycetota</taxon>
        <taxon>Actinomycetes</taxon>
        <taxon>Micrococcales</taxon>
        <taxon>Microbacteriaceae</taxon>
        <taxon>Agromyces</taxon>
    </lineage>
</organism>
<proteinExistence type="predicted"/>
<sequence length="247" mass="27349">MASESDRCHPVARGSDHCAGAVENRYSSGMHPAPSHPRTHSPTAAGRVALRFEERLRSRGNQFPLQHDLPSLRQVVSSQPTWFSLSIFWRDRRRMCDDTNSGTASAVATASADTRASRTVAPHAASLDDMGRLDPPDVPKGRATRRSIRHPRTWRQSRFRPRGSRAKGYPCFHPFRQREPKHSPPGSFGEDFVRLAAGDPLRRPSAVRSVGYVDGAAFAGVMSTGLFGMSILPQERQGPRPVHPERV</sequence>
<dbReference type="AlphaFoldDB" id="A0A1N6E2T9"/>
<evidence type="ECO:0000256" key="1">
    <source>
        <dbReference type="SAM" id="MobiDB-lite"/>
    </source>
</evidence>
<reference evidence="3" key="1">
    <citation type="submission" date="2016-11" db="EMBL/GenBank/DDBJ databases">
        <authorList>
            <person name="Varghese N."/>
            <person name="Submissions S."/>
        </authorList>
    </citation>
    <scope>NUCLEOTIDE SEQUENCE [LARGE SCALE GENOMIC DNA]</scope>
    <source>
        <strain evidence="3">DSM 8595</strain>
    </source>
</reference>
<gene>
    <name evidence="2" type="ORF">SAMN05443544_1021</name>
</gene>
<evidence type="ECO:0000313" key="2">
    <source>
        <dbReference type="EMBL" id="SIN77338.1"/>
    </source>
</evidence>
<dbReference type="EMBL" id="FSRJ01000001">
    <property type="protein sequence ID" value="SIN77338.1"/>
    <property type="molecule type" value="Genomic_DNA"/>
</dbReference>
<feature type="region of interest" description="Disordered" evidence="1">
    <location>
        <begin position="24"/>
        <end position="43"/>
    </location>
</feature>
<feature type="compositionally biased region" description="Basic residues" evidence="1">
    <location>
        <begin position="142"/>
        <end position="165"/>
    </location>
</feature>
<keyword evidence="3" id="KW-1185">Reference proteome</keyword>